<dbReference type="Proteomes" id="UP001187471">
    <property type="component" value="Unassembled WGS sequence"/>
</dbReference>
<protein>
    <recommendedName>
        <fullName evidence="5">Pentatricopeptide repeat-containing protein</fullName>
    </recommendedName>
</protein>
<evidence type="ECO:0008006" key="5">
    <source>
        <dbReference type="Google" id="ProtNLM"/>
    </source>
</evidence>
<gene>
    <name evidence="3" type="ORF">RJ640_024127</name>
</gene>
<dbReference type="AlphaFoldDB" id="A0AA88QI79"/>
<evidence type="ECO:0000313" key="3">
    <source>
        <dbReference type="EMBL" id="KAK2969877.1"/>
    </source>
</evidence>
<organism evidence="3 4">
    <name type="scientific">Escallonia rubra</name>
    <dbReference type="NCBI Taxonomy" id="112253"/>
    <lineage>
        <taxon>Eukaryota</taxon>
        <taxon>Viridiplantae</taxon>
        <taxon>Streptophyta</taxon>
        <taxon>Embryophyta</taxon>
        <taxon>Tracheophyta</taxon>
        <taxon>Spermatophyta</taxon>
        <taxon>Magnoliopsida</taxon>
        <taxon>eudicotyledons</taxon>
        <taxon>Gunneridae</taxon>
        <taxon>Pentapetalae</taxon>
        <taxon>asterids</taxon>
        <taxon>campanulids</taxon>
        <taxon>Escalloniales</taxon>
        <taxon>Escalloniaceae</taxon>
        <taxon>Escallonia</taxon>
    </lineage>
</organism>
<dbReference type="InterPro" id="IPR046960">
    <property type="entry name" value="PPR_At4g14850-like_plant"/>
</dbReference>
<dbReference type="PANTHER" id="PTHR47926:SF512">
    <property type="entry name" value="REPEAT (PPR) SUPERFAMILY PROTEIN, PUTATIVE-RELATED"/>
    <property type="match status" value="1"/>
</dbReference>
<evidence type="ECO:0000256" key="2">
    <source>
        <dbReference type="PROSITE-ProRule" id="PRU00708"/>
    </source>
</evidence>
<dbReference type="EMBL" id="JAVXUO010002772">
    <property type="protein sequence ID" value="KAK2969877.1"/>
    <property type="molecule type" value="Genomic_DNA"/>
</dbReference>
<accession>A0AA88QI79</accession>
<dbReference type="InterPro" id="IPR011990">
    <property type="entry name" value="TPR-like_helical_dom_sf"/>
</dbReference>
<proteinExistence type="predicted"/>
<dbReference type="Gene3D" id="1.25.40.10">
    <property type="entry name" value="Tetratricopeptide repeat domain"/>
    <property type="match status" value="2"/>
</dbReference>
<dbReference type="PANTHER" id="PTHR47926">
    <property type="entry name" value="PENTATRICOPEPTIDE REPEAT-CONTAINING PROTEIN"/>
    <property type="match status" value="1"/>
</dbReference>
<feature type="repeat" description="PPR" evidence="2">
    <location>
        <begin position="94"/>
        <end position="128"/>
    </location>
</feature>
<feature type="repeat" description="PPR" evidence="2">
    <location>
        <begin position="278"/>
        <end position="312"/>
    </location>
</feature>
<evidence type="ECO:0000256" key="1">
    <source>
        <dbReference type="ARBA" id="ARBA00022737"/>
    </source>
</evidence>
<dbReference type="InterPro" id="IPR002885">
    <property type="entry name" value="PPR_rpt"/>
</dbReference>
<dbReference type="GO" id="GO:0003723">
    <property type="term" value="F:RNA binding"/>
    <property type="evidence" value="ECO:0007669"/>
    <property type="project" value="InterPro"/>
</dbReference>
<evidence type="ECO:0000313" key="4">
    <source>
        <dbReference type="Proteomes" id="UP001187471"/>
    </source>
</evidence>
<keyword evidence="1" id="KW-0677">Repeat</keyword>
<dbReference type="GO" id="GO:0009451">
    <property type="term" value="P:RNA modification"/>
    <property type="evidence" value="ECO:0007669"/>
    <property type="project" value="InterPro"/>
</dbReference>
<keyword evidence="4" id="KW-1185">Reference proteome</keyword>
<dbReference type="PROSITE" id="PS51375">
    <property type="entry name" value="PPR"/>
    <property type="match status" value="2"/>
</dbReference>
<name>A0AA88QI79_9ASTE</name>
<dbReference type="NCBIfam" id="TIGR00756">
    <property type="entry name" value="PPR"/>
    <property type="match status" value="1"/>
</dbReference>
<sequence>MLWPFTLAIPLPTPNSPKQLDLLSMALGKMSASDLTLEIIEVKFIHNPDYEMIKLIESPCTKYVITWTEMITTYMEFGLVNSAVEFLYRMPLKKCVSYNAFLAGYCKNGEASRALGLFCRMVEEGIELSDSLRLVSLMLVGCSWKQTALLDICTRWGRMADAEKCSTAGHRTRITQLYGPGYIICGYARDGKPDEAISLFYIGEAEGTMTVDEVASAAVLGVCGMLRFRVIGEQIHCHSLKSGFMSNIGVGNATISSCCKCGNLKDGIKVFKIMPRHDVVSWNGLMAGHILHRQGDKTLAFWMQMVVAGLQPRPSASKKTLAFRSLGQAGQEICMMLREPEASVRRVLLDSCRVHLNTAVGKRAVKQILAMEPRNPSTYVLVSSLYSASGRWHCSNMNTSFVLHEVEEHQKTEFLFYQSVKLAVTYGQWASYDQAREARSSYEEHRSLWRLPYLLQATRNEFAMKETPLSLNGSSKELLWRT</sequence>
<comment type="caution">
    <text evidence="3">The sequence shown here is derived from an EMBL/GenBank/DDBJ whole genome shotgun (WGS) entry which is preliminary data.</text>
</comment>
<reference evidence="3" key="1">
    <citation type="submission" date="2022-12" db="EMBL/GenBank/DDBJ databases">
        <title>Draft genome assemblies for two species of Escallonia (Escalloniales).</title>
        <authorList>
            <person name="Chanderbali A."/>
            <person name="Dervinis C."/>
            <person name="Anghel I."/>
            <person name="Soltis D."/>
            <person name="Soltis P."/>
            <person name="Zapata F."/>
        </authorList>
    </citation>
    <scope>NUCLEOTIDE SEQUENCE</scope>
    <source>
        <strain evidence="3">UCBG92.1500</strain>
        <tissue evidence="3">Leaf</tissue>
    </source>
</reference>
<dbReference type="Pfam" id="PF01535">
    <property type="entry name" value="PPR"/>
    <property type="match status" value="4"/>
</dbReference>